<name>A0ACB7SUG6_HYAAI</name>
<dbReference type="EMBL" id="CM023482">
    <property type="protein sequence ID" value="KAH6938250.1"/>
    <property type="molecule type" value="Genomic_DNA"/>
</dbReference>
<gene>
    <name evidence="1" type="ORF">HPB50_008297</name>
</gene>
<evidence type="ECO:0000313" key="1">
    <source>
        <dbReference type="EMBL" id="KAH6938250.1"/>
    </source>
</evidence>
<organism evidence="1 2">
    <name type="scientific">Hyalomma asiaticum</name>
    <name type="common">Tick</name>
    <dbReference type="NCBI Taxonomy" id="266040"/>
    <lineage>
        <taxon>Eukaryota</taxon>
        <taxon>Metazoa</taxon>
        <taxon>Ecdysozoa</taxon>
        <taxon>Arthropoda</taxon>
        <taxon>Chelicerata</taxon>
        <taxon>Arachnida</taxon>
        <taxon>Acari</taxon>
        <taxon>Parasitiformes</taxon>
        <taxon>Ixodida</taxon>
        <taxon>Ixodoidea</taxon>
        <taxon>Ixodidae</taxon>
        <taxon>Hyalomminae</taxon>
        <taxon>Hyalomma</taxon>
    </lineage>
</organism>
<evidence type="ECO:0000313" key="2">
    <source>
        <dbReference type="Proteomes" id="UP000821845"/>
    </source>
</evidence>
<accession>A0ACB7SUG6</accession>
<reference evidence="1" key="1">
    <citation type="submission" date="2020-05" db="EMBL/GenBank/DDBJ databases">
        <title>Large-scale comparative analyses of tick genomes elucidate their genetic diversity and vector capacities.</title>
        <authorList>
            <person name="Jia N."/>
            <person name="Wang J."/>
            <person name="Shi W."/>
            <person name="Du L."/>
            <person name="Sun Y."/>
            <person name="Zhan W."/>
            <person name="Jiang J."/>
            <person name="Wang Q."/>
            <person name="Zhang B."/>
            <person name="Ji P."/>
            <person name="Sakyi L.B."/>
            <person name="Cui X."/>
            <person name="Yuan T."/>
            <person name="Jiang B."/>
            <person name="Yang W."/>
            <person name="Lam T.T.-Y."/>
            <person name="Chang Q."/>
            <person name="Ding S."/>
            <person name="Wang X."/>
            <person name="Zhu J."/>
            <person name="Ruan X."/>
            <person name="Zhao L."/>
            <person name="Wei J."/>
            <person name="Que T."/>
            <person name="Du C."/>
            <person name="Cheng J."/>
            <person name="Dai P."/>
            <person name="Han X."/>
            <person name="Huang E."/>
            <person name="Gao Y."/>
            <person name="Liu J."/>
            <person name="Shao H."/>
            <person name="Ye R."/>
            <person name="Li L."/>
            <person name="Wei W."/>
            <person name="Wang X."/>
            <person name="Wang C."/>
            <person name="Yang T."/>
            <person name="Huo Q."/>
            <person name="Li W."/>
            <person name="Guo W."/>
            <person name="Chen H."/>
            <person name="Zhou L."/>
            <person name="Ni X."/>
            <person name="Tian J."/>
            <person name="Zhou Y."/>
            <person name="Sheng Y."/>
            <person name="Liu T."/>
            <person name="Pan Y."/>
            <person name="Xia L."/>
            <person name="Li J."/>
            <person name="Zhao F."/>
            <person name="Cao W."/>
        </authorList>
    </citation>
    <scope>NUCLEOTIDE SEQUENCE</scope>
    <source>
        <strain evidence="1">Hyas-2018</strain>
    </source>
</reference>
<proteinExistence type="predicted"/>
<comment type="caution">
    <text evidence="1">The sequence shown here is derived from an EMBL/GenBank/DDBJ whole genome shotgun (WGS) entry which is preliminary data.</text>
</comment>
<sequence length="198" mass="21317">MRFMPRIRHDPGKAAAGNVGSVLGKTHALDGAGAQNAPYTARHFLSHRSTNAALPYPLPHGLSLSFVTMHSAAALVFAAEVLLLDSDPARSFRSHKSGRRVRIYGTRSASRRSALALTSTVGIRGNKAAGTSQTEPEFAEPIQNITVPAGRKVTLACVVDNLNNYRVSALLPPIRDRDAAGGIKNSVLLRYWRALRVQ</sequence>
<dbReference type="Proteomes" id="UP000821845">
    <property type="component" value="Chromosome 2"/>
</dbReference>
<keyword evidence="2" id="KW-1185">Reference proteome</keyword>
<protein>
    <submittedName>
        <fullName evidence="1">Uncharacterized protein</fullName>
    </submittedName>
</protein>